<proteinExistence type="predicted"/>
<protein>
    <submittedName>
        <fullName evidence="1">Uncharacterized protein</fullName>
    </submittedName>
</protein>
<dbReference type="Proteomes" id="UP001500353">
    <property type="component" value="Unassembled WGS sequence"/>
</dbReference>
<evidence type="ECO:0000313" key="1">
    <source>
        <dbReference type="EMBL" id="GAA5082602.1"/>
    </source>
</evidence>
<comment type="caution">
    <text evidence="1">The sequence shown here is derived from an EMBL/GenBank/DDBJ whole genome shotgun (WGS) entry which is preliminary data.</text>
</comment>
<evidence type="ECO:0000313" key="2">
    <source>
        <dbReference type="Proteomes" id="UP001500353"/>
    </source>
</evidence>
<reference evidence="2" key="1">
    <citation type="journal article" date="2019" name="Int. J. Syst. Evol. Microbiol.">
        <title>The Global Catalogue of Microorganisms (GCM) 10K type strain sequencing project: providing services to taxonomists for standard genome sequencing and annotation.</title>
        <authorList>
            <consortium name="The Broad Institute Genomics Platform"/>
            <consortium name="The Broad Institute Genome Sequencing Center for Infectious Disease"/>
            <person name="Wu L."/>
            <person name="Ma J."/>
        </authorList>
    </citation>
    <scope>NUCLEOTIDE SEQUENCE [LARGE SCALE GENOMIC DNA]</scope>
    <source>
        <strain evidence="2">JCM 18019</strain>
    </source>
</reference>
<organism evidence="1 2">
    <name type="scientific">Chryseobacterium ginsengisoli</name>
    <dbReference type="NCBI Taxonomy" id="363853"/>
    <lineage>
        <taxon>Bacteria</taxon>
        <taxon>Pseudomonadati</taxon>
        <taxon>Bacteroidota</taxon>
        <taxon>Flavobacteriia</taxon>
        <taxon>Flavobacteriales</taxon>
        <taxon>Weeksellaceae</taxon>
        <taxon>Chryseobacterium group</taxon>
        <taxon>Chryseobacterium</taxon>
    </lineage>
</organism>
<gene>
    <name evidence="1" type="ORF">GCM10023210_00140</name>
</gene>
<accession>A0ABP9LPB8</accession>
<name>A0ABP9LPB8_9FLAO</name>
<sequence length="163" mass="19277">MNKTFNNNMAIGITQIDLNNSKSGFYYNDTQMMIDKYLLGDHSLETINALIKELIDDELPFFAEEEFPYTELSRCNYTVISESTLKKLQQNKMLPSLLKYSSDMYVNFKYENNEFIHPEGEKNYLHSNMPCMVYFQNNRVTFFILDEDGDAYFSYSLNYEDLK</sequence>
<dbReference type="EMBL" id="BAABHX010000001">
    <property type="protein sequence ID" value="GAA5082602.1"/>
    <property type="molecule type" value="Genomic_DNA"/>
</dbReference>
<keyword evidence="2" id="KW-1185">Reference proteome</keyword>